<evidence type="ECO:0000313" key="1">
    <source>
        <dbReference type="EMBL" id="MED6136218.1"/>
    </source>
</evidence>
<comment type="caution">
    <text evidence="1">The sequence shown here is derived from an EMBL/GenBank/DDBJ whole genome shotgun (WGS) entry which is preliminary data.</text>
</comment>
<sequence>MLRSAVMTGFSRNQWHKEYVGSSNGNGRCYGCCCGVLHLDTHFGSLVMKFLVKFGKLGDAIVVFDGMLKSQKRCMQQLNDWGLCAAAPL</sequence>
<evidence type="ECO:0008006" key="3">
    <source>
        <dbReference type="Google" id="ProtNLM"/>
    </source>
</evidence>
<dbReference type="Proteomes" id="UP001341840">
    <property type="component" value="Unassembled WGS sequence"/>
</dbReference>
<name>A0ABU6SJQ4_9FABA</name>
<accession>A0ABU6SJQ4</accession>
<dbReference type="EMBL" id="JASCZI010060822">
    <property type="protein sequence ID" value="MED6136218.1"/>
    <property type="molecule type" value="Genomic_DNA"/>
</dbReference>
<gene>
    <name evidence="1" type="ORF">PIB30_053991</name>
</gene>
<organism evidence="1 2">
    <name type="scientific">Stylosanthes scabra</name>
    <dbReference type="NCBI Taxonomy" id="79078"/>
    <lineage>
        <taxon>Eukaryota</taxon>
        <taxon>Viridiplantae</taxon>
        <taxon>Streptophyta</taxon>
        <taxon>Embryophyta</taxon>
        <taxon>Tracheophyta</taxon>
        <taxon>Spermatophyta</taxon>
        <taxon>Magnoliopsida</taxon>
        <taxon>eudicotyledons</taxon>
        <taxon>Gunneridae</taxon>
        <taxon>Pentapetalae</taxon>
        <taxon>rosids</taxon>
        <taxon>fabids</taxon>
        <taxon>Fabales</taxon>
        <taxon>Fabaceae</taxon>
        <taxon>Papilionoideae</taxon>
        <taxon>50 kb inversion clade</taxon>
        <taxon>dalbergioids sensu lato</taxon>
        <taxon>Dalbergieae</taxon>
        <taxon>Pterocarpus clade</taxon>
        <taxon>Stylosanthes</taxon>
    </lineage>
</organism>
<proteinExistence type="predicted"/>
<reference evidence="1 2" key="1">
    <citation type="journal article" date="2023" name="Plants (Basel)">
        <title>Bridging the Gap: Combining Genomics and Transcriptomics Approaches to Understand Stylosanthes scabra, an Orphan Legume from the Brazilian Caatinga.</title>
        <authorList>
            <person name="Ferreira-Neto J.R.C."/>
            <person name="da Silva M.D."/>
            <person name="Binneck E."/>
            <person name="de Melo N.F."/>
            <person name="da Silva R.H."/>
            <person name="de Melo A.L.T.M."/>
            <person name="Pandolfi V."/>
            <person name="Bustamante F.O."/>
            <person name="Brasileiro-Vidal A.C."/>
            <person name="Benko-Iseppon A.M."/>
        </authorList>
    </citation>
    <scope>NUCLEOTIDE SEQUENCE [LARGE SCALE GENOMIC DNA]</scope>
    <source>
        <tissue evidence="1">Leaves</tissue>
    </source>
</reference>
<evidence type="ECO:0000313" key="2">
    <source>
        <dbReference type="Proteomes" id="UP001341840"/>
    </source>
</evidence>
<keyword evidence="2" id="KW-1185">Reference proteome</keyword>
<protein>
    <recommendedName>
        <fullName evidence="3">Pentatricopeptide repeat-containing protein</fullName>
    </recommendedName>
</protein>